<dbReference type="RefSeq" id="WP_209137467.1">
    <property type="nucleotide sequence ID" value="NZ_JAGHKO010000001.1"/>
</dbReference>
<keyword evidence="5" id="KW-1185">Reference proteome</keyword>
<dbReference type="InterPro" id="IPR027385">
    <property type="entry name" value="Beta-barrel_OMP"/>
</dbReference>
<dbReference type="InterPro" id="IPR011250">
    <property type="entry name" value="OMP/PagP_B-barrel"/>
</dbReference>
<evidence type="ECO:0000313" key="5">
    <source>
        <dbReference type="Proteomes" id="UP000677244"/>
    </source>
</evidence>
<evidence type="ECO:0000256" key="1">
    <source>
        <dbReference type="ARBA" id="ARBA00022729"/>
    </source>
</evidence>
<dbReference type="Gene3D" id="2.40.160.20">
    <property type="match status" value="1"/>
</dbReference>
<dbReference type="EMBL" id="JAGHKO010000001">
    <property type="protein sequence ID" value="MBO9199401.1"/>
    <property type="molecule type" value="Genomic_DNA"/>
</dbReference>
<keyword evidence="1 2" id="KW-0732">Signal</keyword>
<evidence type="ECO:0000259" key="3">
    <source>
        <dbReference type="Pfam" id="PF13505"/>
    </source>
</evidence>
<reference evidence="4 5" key="1">
    <citation type="submission" date="2021-03" db="EMBL/GenBank/DDBJ databases">
        <title>Assistant Professor.</title>
        <authorList>
            <person name="Huq M.A."/>
        </authorList>
    </citation>
    <scope>NUCLEOTIDE SEQUENCE [LARGE SCALE GENOMIC DNA]</scope>
    <source>
        <strain evidence="4 5">MAH-29</strain>
    </source>
</reference>
<feature type="signal peptide" evidence="2">
    <location>
        <begin position="1"/>
        <end position="19"/>
    </location>
</feature>
<evidence type="ECO:0000256" key="2">
    <source>
        <dbReference type="SAM" id="SignalP"/>
    </source>
</evidence>
<dbReference type="Pfam" id="PF13505">
    <property type="entry name" value="OMP_b-brl"/>
    <property type="match status" value="1"/>
</dbReference>
<evidence type="ECO:0000313" key="4">
    <source>
        <dbReference type="EMBL" id="MBO9199401.1"/>
    </source>
</evidence>
<name>A0ABS3YND6_9BACT</name>
<dbReference type="Proteomes" id="UP000677244">
    <property type="component" value="Unassembled WGS sequence"/>
</dbReference>
<sequence>MKKFTLSILLLSAIIGAKAQTESPFKPFKVDVSLGYAIPGGEGAKGGVLFVVEPKYEVIPNLSVGLRMEAAVMARGIVDANGNAAEASVKAAGSYLLTGDYYFTQTTVRPFAGAGLGIFSLASADVTSNGSTASVGGGSKFGEMVRAGVELSHFRVGLEYNIIPSTKIESVNGSGVKTTYSSKNGYMGIKLGFVIGGGKK</sequence>
<organism evidence="4 5">
    <name type="scientific">Niastella soli</name>
    <dbReference type="NCBI Taxonomy" id="2821487"/>
    <lineage>
        <taxon>Bacteria</taxon>
        <taxon>Pseudomonadati</taxon>
        <taxon>Bacteroidota</taxon>
        <taxon>Chitinophagia</taxon>
        <taxon>Chitinophagales</taxon>
        <taxon>Chitinophagaceae</taxon>
        <taxon>Niastella</taxon>
    </lineage>
</organism>
<feature type="chain" id="PRO_5046307048" evidence="2">
    <location>
        <begin position="20"/>
        <end position="200"/>
    </location>
</feature>
<accession>A0ABS3YND6</accession>
<proteinExistence type="predicted"/>
<feature type="domain" description="Outer membrane protein beta-barrel" evidence="3">
    <location>
        <begin position="8"/>
        <end position="179"/>
    </location>
</feature>
<protein>
    <submittedName>
        <fullName evidence="4">Outer membrane beta-barrel protein</fullName>
    </submittedName>
</protein>
<comment type="caution">
    <text evidence="4">The sequence shown here is derived from an EMBL/GenBank/DDBJ whole genome shotgun (WGS) entry which is preliminary data.</text>
</comment>
<dbReference type="SUPFAM" id="SSF56925">
    <property type="entry name" value="OMPA-like"/>
    <property type="match status" value="1"/>
</dbReference>
<gene>
    <name evidence="4" type="ORF">J7I42_03925</name>
</gene>